<dbReference type="Pfam" id="PF13460">
    <property type="entry name" value="NAD_binding_10"/>
    <property type="match status" value="1"/>
</dbReference>
<name>A0A0T6B4D1_9SCAR</name>
<feature type="domain" description="NAD(P)-binding" evidence="1">
    <location>
        <begin position="8"/>
        <end position="188"/>
    </location>
</feature>
<comment type="caution">
    <text evidence="2">The sequence shown here is derived from an EMBL/GenBank/DDBJ whole genome shotgun (WGS) entry which is preliminary data.</text>
</comment>
<dbReference type="GO" id="GO:0042602">
    <property type="term" value="F:riboflavin reductase (NADPH) activity"/>
    <property type="evidence" value="ECO:0007669"/>
    <property type="project" value="TreeGrafter"/>
</dbReference>
<dbReference type="AlphaFoldDB" id="A0A0T6B4D1"/>
<dbReference type="InterPro" id="IPR036291">
    <property type="entry name" value="NAD(P)-bd_dom_sf"/>
</dbReference>
<keyword evidence="3" id="KW-1185">Reference proteome</keyword>
<organism evidence="2 3">
    <name type="scientific">Oryctes borbonicus</name>
    <dbReference type="NCBI Taxonomy" id="1629725"/>
    <lineage>
        <taxon>Eukaryota</taxon>
        <taxon>Metazoa</taxon>
        <taxon>Ecdysozoa</taxon>
        <taxon>Arthropoda</taxon>
        <taxon>Hexapoda</taxon>
        <taxon>Insecta</taxon>
        <taxon>Pterygota</taxon>
        <taxon>Neoptera</taxon>
        <taxon>Endopterygota</taxon>
        <taxon>Coleoptera</taxon>
        <taxon>Polyphaga</taxon>
        <taxon>Scarabaeiformia</taxon>
        <taxon>Scarabaeidae</taxon>
        <taxon>Dynastinae</taxon>
        <taxon>Oryctes</taxon>
    </lineage>
</organism>
<sequence length="202" mass="22242">MERIVVFGSTGKTGIAAVEAAVKKGLNVRAFVRDPSRLPDHLRNSVEVVKGDILNYIDVYNAIKDTTAVVSALGTGTDLGPTTVMSDGLKNIVKAMKELNVEIISICLSAFLFYEPTKVPPIFHNVTEDHIREYDVVKGSTLKYIAVSPPHIADMEDAEYVTKFNENPGRAISKHALGRFLVDCLTEPDRYGKMWGVCNKTQ</sequence>
<dbReference type="PANTHER" id="PTHR43355:SF2">
    <property type="entry name" value="FLAVIN REDUCTASE (NADPH)"/>
    <property type="match status" value="1"/>
</dbReference>
<evidence type="ECO:0000313" key="2">
    <source>
        <dbReference type="EMBL" id="KRT82132.1"/>
    </source>
</evidence>
<dbReference type="CDD" id="cd05244">
    <property type="entry name" value="BVR-B_like_SDR_a"/>
    <property type="match status" value="1"/>
</dbReference>
<dbReference type="PANTHER" id="PTHR43355">
    <property type="entry name" value="FLAVIN REDUCTASE (NADPH)"/>
    <property type="match status" value="1"/>
</dbReference>
<dbReference type="EMBL" id="LJIG01009912">
    <property type="protein sequence ID" value="KRT82132.1"/>
    <property type="molecule type" value="Genomic_DNA"/>
</dbReference>
<dbReference type="InterPro" id="IPR051606">
    <property type="entry name" value="Polyketide_Oxido-like"/>
</dbReference>
<dbReference type="GO" id="GO:0004074">
    <property type="term" value="F:biliverdin reductase [NAD(P)H] activity"/>
    <property type="evidence" value="ECO:0007669"/>
    <property type="project" value="TreeGrafter"/>
</dbReference>
<reference evidence="2 3" key="1">
    <citation type="submission" date="2015-09" db="EMBL/GenBank/DDBJ databases">
        <title>Draft genome of the scarab beetle Oryctes borbonicus.</title>
        <authorList>
            <person name="Meyer J.M."/>
            <person name="Markov G.V."/>
            <person name="Baskaran P."/>
            <person name="Herrmann M."/>
            <person name="Sommer R.J."/>
            <person name="Roedelsperger C."/>
        </authorList>
    </citation>
    <scope>NUCLEOTIDE SEQUENCE [LARGE SCALE GENOMIC DNA]</scope>
    <source>
        <strain evidence="2">OB123</strain>
        <tissue evidence="2">Whole animal</tissue>
    </source>
</reference>
<protein>
    <submittedName>
        <fullName evidence="2">Epimerase</fullName>
    </submittedName>
</protein>
<evidence type="ECO:0000259" key="1">
    <source>
        <dbReference type="Pfam" id="PF13460"/>
    </source>
</evidence>
<accession>A0A0T6B4D1</accession>
<dbReference type="InterPro" id="IPR016040">
    <property type="entry name" value="NAD(P)-bd_dom"/>
</dbReference>
<gene>
    <name evidence="2" type="ORF">AMK59_4237</name>
</gene>
<dbReference type="SUPFAM" id="SSF51735">
    <property type="entry name" value="NAD(P)-binding Rossmann-fold domains"/>
    <property type="match status" value="1"/>
</dbReference>
<dbReference type="OrthoDB" id="419598at2759"/>
<evidence type="ECO:0000313" key="3">
    <source>
        <dbReference type="Proteomes" id="UP000051574"/>
    </source>
</evidence>
<dbReference type="Gene3D" id="3.40.50.720">
    <property type="entry name" value="NAD(P)-binding Rossmann-like Domain"/>
    <property type="match status" value="1"/>
</dbReference>
<dbReference type="Proteomes" id="UP000051574">
    <property type="component" value="Unassembled WGS sequence"/>
</dbReference>
<proteinExistence type="predicted"/>